<keyword evidence="4" id="KW-0560">Oxidoreductase</keyword>
<dbReference type="EMBL" id="WNDQ01000005">
    <property type="protein sequence ID" value="KAF1023370.1"/>
    <property type="molecule type" value="Genomic_DNA"/>
</dbReference>
<organism evidence="4 5">
    <name type="scientific">Paracidovorax wautersii</name>
    <dbReference type="NCBI Taxonomy" id="1177982"/>
    <lineage>
        <taxon>Bacteria</taxon>
        <taxon>Pseudomonadati</taxon>
        <taxon>Pseudomonadota</taxon>
        <taxon>Betaproteobacteria</taxon>
        <taxon>Burkholderiales</taxon>
        <taxon>Comamonadaceae</taxon>
        <taxon>Paracidovorax</taxon>
    </lineage>
</organism>
<keyword evidence="4" id="KW-0503">Monooxygenase</keyword>
<gene>
    <name evidence="4" type="primary">luxB</name>
    <name evidence="4" type="ORF">GAK30_00573</name>
</gene>
<dbReference type="Pfam" id="PF00296">
    <property type="entry name" value="Bac_luciferase"/>
    <property type="match status" value="1"/>
</dbReference>
<dbReference type="InterPro" id="IPR019949">
    <property type="entry name" value="CmoO-like"/>
</dbReference>
<protein>
    <submittedName>
        <fullName evidence="4">Alkanal monooxygenase beta chain</fullName>
    </submittedName>
</protein>
<feature type="region of interest" description="Disordered" evidence="2">
    <location>
        <begin position="146"/>
        <end position="165"/>
    </location>
</feature>
<dbReference type="InterPro" id="IPR011251">
    <property type="entry name" value="Luciferase-like_dom"/>
</dbReference>
<dbReference type="PANTHER" id="PTHR30137:SF20">
    <property type="entry name" value="N-ACETYL-S-ALKYLCYSTEINE MONOOXYGENASE"/>
    <property type="match status" value="1"/>
</dbReference>
<evidence type="ECO:0000259" key="3">
    <source>
        <dbReference type="Pfam" id="PF00296"/>
    </source>
</evidence>
<comment type="caution">
    <text evidence="4">The sequence shown here is derived from an EMBL/GenBank/DDBJ whole genome shotgun (WGS) entry which is preliminary data.</text>
</comment>
<dbReference type="NCBIfam" id="TIGR03558">
    <property type="entry name" value="oxido_grp_1"/>
    <property type="match status" value="1"/>
</dbReference>
<dbReference type="GO" id="GO:0005829">
    <property type="term" value="C:cytosol"/>
    <property type="evidence" value="ECO:0007669"/>
    <property type="project" value="TreeGrafter"/>
</dbReference>
<accession>A0A7V8JRI4</accession>
<dbReference type="InterPro" id="IPR050766">
    <property type="entry name" value="Bact_Lucif_Oxidored"/>
</dbReference>
<dbReference type="GO" id="GO:0004497">
    <property type="term" value="F:monooxygenase activity"/>
    <property type="evidence" value="ECO:0007669"/>
    <property type="project" value="UniProtKB-KW"/>
</dbReference>
<dbReference type="InterPro" id="IPR036661">
    <property type="entry name" value="Luciferase-like_sf"/>
</dbReference>
<evidence type="ECO:0000256" key="1">
    <source>
        <dbReference type="ARBA" id="ARBA00007789"/>
    </source>
</evidence>
<evidence type="ECO:0000256" key="2">
    <source>
        <dbReference type="SAM" id="MobiDB-lite"/>
    </source>
</evidence>
<dbReference type="GO" id="GO:0016705">
    <property type="term" value="F:oxidoreductase activity, acting on paired donors, with incorporation or reduction of molecular oxygen"/>
    <property type="evidence" value="ECO:0007669"/>
    <property type="project" value="InterPro"/>
</dbReference>
<comment type="similarity">
    <text evidence="1">To bacterial alkanal monooxygenase alpha and beta chains.</text>
</comment>
<evidence type="ECO:0000313" key="5">
    <source>
        <dbReference type="Proteomes" id="UP000461670"/>
    </source>
</evidence>
<reference evidence="5" key="1">
    <citation type="journal article" date="2020" name="MBio">
        <title>Horizontal gene transfer to a defensive symbiont with a reduced genome amongst a multipartite beetle microbiome.</title>
        <authorList>
            <person name="Waterworth S.C."/>
            <person name="Florez L.V."/>
            <person name="Rees E.R."/>
            <person name="Hertweck C."/>
            <person name="Kaltenpoth M."/>
            <person name="Kwan J.C."/>
        </authorList>
    </citation>
    <scope>NUCLEOTIDE SEQUENCE [LARGE SCALE GENOMIC DNA]</scope>
</reference>
<dbReference type="SUPFAM" id="SSF51679">
    <property type="entry name" value="Bacterial luciferase-like"/>
    <property type="match status" value="1"/>
</dbReference>
<name>A0A7V8JRI4_9BURK</name>
<dbReference type="Gene3D" id="3.20.20.30">
    <property type="entry name" value="Luciferase-like domain"/>
    <property type="match status" value="1"/>
</dbReference>
<proteinExistence type="predicted"/>
<sequence length="349" mass="36955">MGYTLSLLDKSPLGSGETATQALARSVELARLAEQSGYHRYWVAEHHNSAHLACPSPEILIAHILAHTTRIRVGSGGVMLQHYSPYKVAENFNLLAALAPGRVDLGVGKAPGGLPLSTRALQAWQDPARKPPFDEQLAELARHLAAPAADDSRDSPEGGGASDESENAFGAVLRTTPQPPAPAQPFLLGASIASAELAARLGWPLVYAAHINGAAAEVARVLDHYRQLTGRPALLAVSAIVSEDAADAAQLAARQQRFRVRVGDGQPVNVGSIEQAEAYVRQAGGGEYQIEQREAHVLHGRGADVVKALDALHQRHGIEEFVIDQPLAEGAARLASVRLLAQAHRAAVV</sequence>
<feature type="domain" description="Luciferase-like" evidence="3">
    <location>
        <begin position="14"/>
        <end position="314"/>
    </location>
</feature>
<dbReference type="PANTHER" id="PTHR30137">
    <property type="entry name" value="LUCIFERASE-LIKE MONOOXYGENASE"/>
    <property type="match status" value="1"/>
</dbReference>
<evidence type="ECO:0000313" key="4">
    <source>
        <dbReference type="EMBL" id="KAF1023370.1"/>
    </source>
</evidence>
<dbReference type="AlphaFoldDB" id="A0A7V8JRI4"/>
<dbReference type="Proteomes" id="UP000461670">
    <property type="component" value="Unassembled WGS sequence"/>
</dbReference>